<proteinExistence type="predicted"/>
<dbReference type="EMBL" id="CAJNOU010001052">
    <property type="protein sequence ID" value="CAF1142014.1"/>
    <property type="molecule type" value="Genomic_DNA"/>
</dbReference>
<dbReference type="AlphaFoldDB" id="A0A819F6F8"/>
<keyword evidence="1" id="KW-1133">Transmembrane helix</keyword>
<evidence type="ECO:0000256" key="1">
    <source>
        <dbReference type="SAM" id="Phobius"/>
    </source>
</evidence>
<evidence type="ECO:0000313" key="2">
    <source>
        <dbReference type="EMBL" id="CAF1142014.1"/>
    </source>
</evidence>
<dbReference type="Proteomes" id="UP000663823">
    <property type="component" value="Unassembled WGS sequence"/>
</dbReference>
<sequence length="318" mass="36108">MNRTLSNLKISSFNDVNHLQKYEICRKQSACYLLIPPPRPPTIPELFLTTTCKLSLSSSSTLTNFRQRTTTDSSYLTIISIILGILIALTSTCLILFLLGVKFRFHYKLRYHHRRRTTDINSVNSSIRETNNSDVTFIKTTNTNSNLGSNSNDGGDGCASFSSIVPTSYECSTPLTTTTTIPHNQYPSLTMTNNSNLSLHMMHSQQYLNSDNISLSHRNSTNIYEEIRPTFDHHHCCCCSCTLAYYQKQQQQQQQQCISNNRHLTPHYYTCEPPSPLSTTTSSTIVCQSCLLETLHRKQQQTSSIMNCACRNFFIPIK</sequence>
<organism evidence="4 5">
    <name type="scientific">Rotaria sordida</name>
    <dbReference type="NCBI Taxonomy" id="392033"/>
    <lineage>
        <taxon>Eukaryota</taxon>
        <taxon>Metazoa</taxon>
        <taxon>Spiralia</taxon>
        <taxon>Gnathifera</taxon>
        <taxon>Rotifera</taxon>
        <taxon>Eurotatoria</taxon>
        <taxon>Bdelloidea</taxon>
        <taxon>Philodinida</taxon>
        <taxon>Philodinidae</taxon>
        <taxon>Rotaria</taxon>
    </lineage>
</organism>
<evidence type="ECO:0000313" key="5">
    <source>
        <dbReference type="Proteomes" id="UP000663874"/>
    </source>
</evidence>
<evidence type="ECO:0000313" key="4">
    <source>
        <dbReference type="EMBL" id="CAF3861844.1"/>
    </source>
</evidence>
<dbReference type="EMBL" id="CAJOAX010000412">
    <property type="protein sequence ID" value="CAF3585505.1"/>
    <property type="molecule type" value="Genomic_DNA"/>
</dbReference>
<keyword evidence="1" id="KW-0472">Membrane</keyword>
<keyword evidence="1" id="KW-0812">Transmembrane</keyword>
<comment type="caution">
    <text evidence="4">The sequence shown here is derived from an EMBL/GenBank/DDBJ whole genome shotgun (WGS) entry which is preliminary data.</text>
</comment>
<accession>A0A819F6F8</accession>
<dbReference type="EMBL" id="CAJOBE010003103">
    <property type="protein sequence ID" value="CAF3861844.1"/>
    <property type="molecule type" value="Genomic_DNA"/>
</dbReference>
<dbReference type="Proteomes" id="UP000663889">
    <property type="component" value="Unassembled WGS sequence"/>
</dbReference>
<dbReference type="Proteomes" id="UP000663874">
    <property type="component" value="Unassembled WGS sequence"/>
</dbReference>
<name>A0A819F6F8_9BILA</name>
<feature type="transmembrane region" description="Helical" evidence="1">
    <location>
        <begin position="75"/>
        <end position="101"/>
    </location>
</feature>
<reference evidence="4" key="1">
    <citation type="submission" date="2021-02" db="EMBL/GenBank/DDBJ databases">
        <authorList>
            <person name="Nowell W R."/>
        </authorList>
    </citation>
    <scope>NUCLEOTIDE SEQUENCE</scope>
</reference>
<gene>
    <name evidence="4" type="ORF">FNK824_LOCUS18515</name>
    <name evidence="3" type="ORF">OTI717_LOCUS6034</name>
    <name evidence="2" type="ORF">SEV965_LOCUS17983</name>
</gene>
<evidence type="ECO:0000313" key="3">
    <source>
        <dbReference type="EMBL" id="CAF3585505.1"/>
    </source>
</evidence>
<protein>
    <submittedName>
        <fullName evidence="4">Uncharacterized protein</fullName>
    </submittedName>
</protein>